<feature type="domain" description="SAV-6107-like HEPN" evidence="1">
    <location>
        <begin position="36"/>
        <end position="130"/>
    </location>
</feature>
<gene>
    <name evidence="2" type="ORF">A3Q41_04307</name>
</gene>
<dbReference type="RefSeq" id="WP_048318670.1">
    <property type="nucleotide sequence ID" value="NZ_JAUSVE010000001.1"/>
</dbReference>
<organism evidence="2 3">
    <name type="scientific">Rhodococcoides fascians</name>
    <name type="common">Rhodococcus fascians</name>
    <dbReference type="NCBI Taxonomy" id="1828"/>
    <lineage>
        <taxon>Bacteria</taxon>
        <taxon>Bacillati</taxon>
        <taxon>Actinomycetota</taxon>
        <taxon>Actinomycetes</taxon>
        <taxon>Mycobacteriales</taxon>
        <taxon>Nocardiaceae</taxon>
        <taxon>Rhodococcoides</taxon>
    </lineage>
</organism>
<protein>
    <recommendedName>
        <fullName evidence="1">SAV-6107-like HEPN domain-containing protein</fullName>
    </recommendedName>
</protein>
<dbReference type="OrthoDB" id="4570063at2"/>
<dbReference type="KEGG" id="rhs:A3Q41_04307"/>
<keyword evidence="3" id="KW-1185">Reference proteome</keyword>
<evidence type="ECO:0000259" key="1">
    <source>
        <dbReference type="Pfam" id="PF18726"/>
    </source>
</evidence>
<dbReference type="InterPro" id="IPR040891">
    <property type="entry name" value="HEPN_SAV_6107"/>
</dbReference>
<reference evidence="3" key="2">
    <citation type="submission" date="2016-04" db="EMBL/GenBank/DDBJ databases">
        <title>Complete Genome and Plasmid Sequences for Rhodococcus fascians D188 and Draft Sequences for Rhodococcus spp. Isolates PBTS 1 and PBTS 2.</title>
        <authorList>
            <person name="Stamer R."/>
            <person name="Vereecke D."/>
            <person name="Zhang Y."/>
            <person name="Schilkey F."/>
            <person name="Devitt N."/>
            <person name="Randall J."/>
        </authorList>
    </citation>
    <scope>NUCLEOTIDE SEQUENCE [LARGE SCALE GENOMIC DNA]</scope>
    <source>
        <strain evidence="3">PBTS2</strain>
    </source>
</reference>
<reference evidence="2 3" key="1">
    <citation type="journal article" date="2016" name="Genome Announc.">
        <title>Complete Genome and Plasmid Sequences for Rhodococcus fascians D188 and Draft Sequences for Rhodococcus Isolates PBTS 1 and PBTS 2.</title>
        <authorList>
            <person name="Stamler R.A."/>
            <person name="Vereecke D."/>
            <person name="Zhang Y."/>
            <person name="Schilkey F."/>
            <person name="Devitt N."/>
            <person name="Randall J.J."/>
        </authorList>
    </citation>
    <scope>NUCLEOTIDE SEQUENCE [LARGE SCALE GENOMIC DNA]</scope>
    <source>
        <strain evidence="2 3">PBTS2</strain>
    </source>
</reference>
<dbReference type="EMBL" id="CP015220">
    <property type="protein sequence ID" value="AMY25583.1"/>
    <property type="molecule type" value="Genomic_DNA"/>
</dbReference>
<name>A0A143QQY7_RHOFA</name>
<proteinExistence type="predicted"/>
<sequence>MTMTKTFDVGVRSPVSRQAQVLLGRADALLSESIGERDAGDRFLGSYVAALKGAAAVLASLPNSIGSRPRSRNAWVLMAKAAPDLAIWSEYFSSFSATRAAVEAGASSAVGDVDADDFYRHVSRFLNAVEDRLGGQSRFQPVDPMAAPLSA</sequence>
<dbReference type="AlphaFoldDB" id="A0A143QQY7"/>
<dbReference type="Pfam" id="PF18726">
    <property type="entry name" value="HEPN_SAV_6107"/>
    <property type="match status" value="1"/>
</dbReference>
<dbReference type="Proteomes" id="UP000076038">
    <property type="component" value="Chromosome"/>
</dbReference>
<dbReference type="PATRIC" id="fig|1653479.3.peg.4362"/>
<evidence type="ECO:0000313" key="2">
    <source>
        <dbReference type="EMBL" id="AMY25583.1"/>
    </source>
</evidence>
<dbReference type="GeneID" id="93554474"/>
<accession>A0A143QQY7</accession>
<evidence type="ECO:0000313" key="3">
    <source>
        <dbReference type="Proteomes" id="UP000076038"/>
    </source>
</evidence>